<dbReference type="OrthoDB" id="7584044at2"/>
<dbReference type="AlphaFoldDB" id="A0A5D3K1H5"/>
<dbReference type="Gene3D" id="1.10.10.10">
    <property type="entry name" value="Winged helix-like DNA-binding domain superfamily/Winged helix DNA-binding domain"/>
    <property type="match status" value="1"/>
</dbReference>
<dbReference type="SMART" id="SM00419">
    <property type="entry name" value="HTH_CRP"/>
    <property type="match status" value="1"/>
</dbReference>
<sequence>MQAGFAFSKLADRLSSLTDLTAQDLDLLADMPSTIVHVGAHQTVVRHHTETDHCCLLLQGYLCWHVAAGQDGQITSIYVPGDVPDLHTLYHPSAGANLVALGSATIALVPHDFFRELSANSAAMAHALHLMMLADLAIQRNWTVNLGSRDALCRVAHLLCEIRERLHGVGLARDFSFPSPFTQSDLAAACGISPVHANRTIQELRRRNLLQWHGRTMTITDWPGLVRLAGFDPAYLRTRPHGSEARPPQPTPISMGVELA</sequence>
<dbReference type="InterPro" id="IPR000595">
    <property type="entry name" value="cNMP-bd_dom"/>
</dbReference>
<keyword evidence="7" id="KW-1185">Reference proteome</keyword>
<evidence type="ECO:0000256" key="2">
    <source>
        <dbReference type="ARBA" id="ARBA00023125"/>
    </source>
</evidence>
<dbReference type="CDD" id="cd00038">
    <property type="entry name" value="CAP_ED"/>
    <property type="match status" value="1"/>
</dbReference>
<organism evidence="6 7">
    <name type="scientific">Bradyrhizobium rifense</name>
    <dbReference type="NCBI Taxonomy" id="515499"/>
    <lineage>
        <taxon>Bacteria</taxon>
        <taxon>Pseudomonadati</taxon>
        <taxon>Pseudomonadota</taxon>
        <taxon>Alphaproteobacteria</taxon>
        <taxon>Hyphomicrobiales</taxon>
        <taxon>Nitrobacteraceae</taxon>
        <taxon>Bradyrhizobium</taxon>
    </lineage>
</organism>
<dbReference type="Gene3D" id="2.60.120.10">
    <property type="entry name" value="Jelly Rolls"/>
    <property type="match status" value="1"/>
</dbReference>
<dbReference type="InterPro" id="IPR014710">
    <property type="entry name" value="RmlC-like_jellyroll"/>
</dbReference>
<evidence type="ECO:0000256" key="3">
    <source>
        <dbReference type="ARBA" id="ARBA00023163"/>
    </source>
</evidence>
<evidence type="ECO:0000259" key="5">
    <source>
        <dbReference type="PROSITE" id="PS51063"/>
    </source>
</evidence>
<dbReference type="InterPro" id="IPR036388">
    <property type="entry name" value="WH-like_DNA-bd_sf"/>
</dbReference>
<dbReference type="SUPFAM" id="SSF51206">
    <property type="entry name" value="cAMP-binding domain-like"/>
    <property type="match status" value="1"/>
</dbReference>
<dbReference type="InterPro" id="IPR036390">
    <property type="entry name" value="WH_DNA-bd_sf"/>
</dbReference>
<dbReference type="RefSeq" id="WP_148777167.1">
    <property type="nucleotide sequence ID" value="NZ_VSSS01000062.1"/>
</dbReference>
<evidence type="ECO:0000256" key="1">
    <source>
        <dbReference type="ARBA" id="ARBA00023015"/>
    </source>
</evidence>
<dbReference type="GO" id="GO:0006355">
    <property type="term" value="P:regulation of DNA-templated transcription"/>
    <property type="evidence" value="ECO:0007669"/>
    <property type="project" value="InterPro"/>
</dbReference>
<keyword evidence="3" id="KW-0804">Transcription</keyword>
<keyword evidence="2" id="KW-0238">DNA-binding</keyword>
<name>A0A5D3K1H5_9BRAD</name>
<feature type="region of interest" description="Disordered" evidence="4">
    <location>
        <begin position="238"/>
        <end position="260"/>
    </location>
</feature>
<dbReference type="GO" id="GO:0003677">
    <property type="term" value="F:DNA binding"/>
    <property type="evidence" value="ECO:0007669"/>
    <property type="project" value="UniProtKB-KW"/>
</dbReference>
<dbReference type="InterPro" id="IPR012318">
    <property type="entry name" value="HTH_CRP"/>
</dbReference>
<keyword evidence="1" id="KW-0805">Transcription regulation</keyword>
<dbReference type="InterPro" id="IPR018490">
    <property type="entry name" value="cNMP-bd_dom_sf"/>
</dbReference>
<dbReference type="EMBL" id="VSSS01000062">
    <property type="protein sequence ID" value="TYL89149.1"/>
    <property type="molecule type" value="Genomic_DNA"/>
</dbReference>
<evidence type="ECO:0000313" key="7">
    <source>
        <dbReference type="Proteomes" id="UP000324758"/>
    </source>
</evidence>
<gene>
    <name evidence="6" type="ORF">FXB40_36775</name>
</gene>
<proteinExistence type="predicted"/>
<dbReference type="Pfam" id="PF13545">
    <property type="entry name" value="HTH_Crp_2"/>
    <property type="match status" value="1"/>
</dbReference>
<reference evidence="6 7" key="1">
    <citation type="submission" date="2019-08" db="EMBL/GenBank/DDBJ databases">
        <title>Bradyrhizobium hipponensis sp. nov., a rhizobium isolated from a Lupinus angustifolius root nodule in Tunisia.</title>
        <authorList>
            <person name="Off K."/>
            <person name="Rejili M."/>
            <person name="Mars M."/>
            <person name="Brachmann A."/>
            <person name="Marin M."/>
        </authorList>
    </citation>
    <scope>NUCLEOTIDE SEQUENCE [LARGE SCALE GENOMIC DNA]</scope>
    <source>
        <strain evidence="6 7">CTAW71</strain>
    </source>
</reference>
<evidence type="ECO:0000256" key="4">
    <source>
        <dbReference type="SAM" id="MobiDB-lite"/>
    </source>
</evidence>
<dbReference type="SUPFAM" id="SSF46785">
    <property type="entry name" value="Winged helix' DNA-binding domain"/>
    <property type="match status" value="1"/>
</dbReference>
<evidence type="ECO:0000313" key="6">
    <source>
        <dbReference type="EMBL" id="TYL89149.1"/>
    </source>
</evidence>
<protein>
    <submittedName>
        <fullName evidence="6">Crp/Fnr family transcriptional regulator</fullName>
    </submittedName>
</protein>
<feature type="domain" description="HTH crp-type" evidence="5">
    <location>
        <begin position="149"/>
        <end position="223"/>
    </location>
</feature>
<accession>A0A5D3K1H5</accession>
<comment type="caution">
    <text evidence="6">The sequence shown here is derived from an EMBL/GenBank/DDBJ whole genome shotgun (WGS) entry which is preliminary data.</text>
</comment>
<dbReference type="Proteomes" id="UP000324758">
    <property type="component" value="Unassembled WGS sequence"/>
</dbReference>
<dbReference type="PROSITE" id="PS51063">
    <property type="entry name" value="HTH_CRP_2"/>
    <property type="match status" value="1"/>
</dbReference>